<dbReference type="EMBL" id="NEVM01000005">
    <property type="protein sequence ID" value="OZI32509.1"/>
    <property type="molecule type" value="Genomic_DNA"/>
</dbReference>
<proteinExistence type="predicted"/>
<dbReference type="SUPFAM" id="SSF82784">
    <property type="entry name" value="OsmC-like"/>
    <property type="match status" value="1"/>
</dbReference>
<dbReference type="RefSeq" id="WP_094856932.1">
    <property type="nucleotide sequence ID" value="NZ_NEVM01000005.1"/>
</dbReference>
<dbReference type="InterPro" id="IPR003718">
    <property type="entry name" value="OsmC/Ohr_fam"/>
</dbReference>
<evidence type="ECO:0000313" key="1">
    <source>
        <dbReference type="EMBL" id="OZI32509.1"/>
    </source>
</evidence>
<dbReference type="Proteomes" id="UP000216020">
    <property type="component" value="Unassembled WGS sequence"/>
</dbReference>
<name>A0A261S566_9BORD</name>
<dbReference type="Pfam" id="PF02566">
    <property type="entry name" value="OsmC"/>
    <property type="match status" value="1"/>
</dbReference>
<gene>
    <name evidence="1" type="ORF">CAL29_26670</name>
</gene>
<evidence type="ECO:0000313" key="2">
    <source>
        <dbReference type="Proteomes" id="UP000216020"/>
    </source>
</evidence>
<protein>
    <submittedName>
        <fullName evidence="1">Osmotically inducible protein OsmC</fullName>
    </submittedName>
</protein>
<dbReference type="InterPro" id="IPR036102">
    <property type="entry name" value="OsmC/Ohrsf"/>
</dbReference>
<dbReference type="AlphaFoldDB" id="A0A261S566"/>
<dbReference type="OrthoDB" id="9789573at2"/>
<comment type="caution">
    <text evidence="1">The sequence shown here is derived from an EMBL/GenBank/DDBJ whole genome shotgun (WGS) entry which is preliminary data.</text>
</comment>
<dbReference type="PANTHER" id="PTHR39624:SF2">
    <property type="entry name" value="OSMC-LIKE PROTEIN"/>
    <property type="match status" value="1"/>
</dbReference>
<organism evidence="1 2">
    <name type="scientific">Bordetella genomosp. 10</name>
    <dbReference type="NCBI Taxonomy" id="1416804"/>
    <lineage>
        <taxon>Bacteria</taxon>
        <taxon>Pseudomonadati</taxon>
        <taxon>Pseudomonadota</taxon>
        <taxon>Betaproteobacteria</taxon>
        <taxon>Burkholderiales</taxon>
        <taxon>Alcaligenaceae</taxon>
        <taxon>Bordetella</taxon>
    </lineage>
</organism>
<sequence length="131" mass="14464">MTIRIRQNALQGLQFTATANDHDLPIDMPPPEGDGPDPHDLFDTALGGCKALTVTLYARRKGIPLMSIDVDVQRDDSEERKGVYRLKAVLTLNGDLTDEQRQELLDVAGRCPIHKLMTKTEVQVSTELAPA</sequence>
<keyword evidence="2" id="KW-1185">Reference proteome</keyword>
<dbReference type="Gene3D" id="3.30.300.20">
    <property type="match status" value="1"/>
</dbReference>
<dbReference type="InterPro" id="IPR015946">
    <property type="entry name" value="KH_dom-like_a/b"/>
</dbReference>
<accession>A0A261S566</accession>
<dbReference type="PANTHER" id="PTHR39624">
    <property type="entry name" value="PROTEIN INVOLVED IN RIMO-MEDIATED BETA-METHYLTHIOLATION OF RIBOSOMAL PROTEIN S12 YCAO"/>
    <property type="match status" value="1"/>
</dbReference>
<reference evidence="2" key="1">
    <citation type="submission" date="2017-05" db="EMBL/GenBank/DDBJ databases">
        <title>Complete and WGS of Bordetella genogroups.</title>
        <authorList>
            <person name="Spilker T."/>
            <person name="Lipuma J."/>
        </authorList>
    </citation>
    <scope>NUCLEOTIDE SEQUENCE [LARGE SCALE GENOMIC DNA]</scope>
    <source>
        <strain evidence="2">AU16122</strain>
    </source>
</reference>